<dbReference type="Proteomes" id="UP000076420">
    <property type="component" value="Unassembled WGS sequence"/>
</dbReference>
<dbReference type="OrthoDB" id="547231at2759"/>
<gene>
    <name evidence="1" type="primary">106059014</name>
</gene>
<dbReference type="Pfam" id="PF21030">
    <property type="entry name" value="WDR93"/>
    <property type="match status" value="1"/>
</dbReference>
<dbReference type="AlphaFoldDB" id="A0A2C9M2D3"/>
<accession>A0A2C9M2D3</accession>
<dbReference type="PANTHER" id="PTHR12219:SF17">
    <property type="entry name" value="WD REPEAT-CONTAINING PROTEIN 93"/>
    <property type="match status" value="1"/>
</dbReference>
<dbReference type="InterPro" id="IPR036322">
    <property type="entry name" value="WD40_repeat_dom_sf"/>
</dbReference>
<dbReference type="PANTHER" id="PTHR12219">
    <property type="entry name" value="NADH-UBIQUINONE OXIDOREDUCTASE"/>
    <property type="match status" value="1"/>
</dbReference>
<dbReference type="STRING" id="6526.A0A2C9M2D3"/>
<name>A0A2C9M2D3_BIOGL</name>
<dbReference type="Gene3D" id="2.130.10.10">
    <property type="entry name" value="YVTN repeat-like/Quinoprotein amine dehydrogenase"/>
    <property type="match status" value="1"/>
</dbReference>
<reference evidence="1" key="1">
    <citation type="submission" date="2020-05" db="UniProtKB">
        <authorList>
            <consortium name="EnsemblMetazoa"/>
        </authorList>
    </citation>
    <scope>IDENTIFICATION</scope>
    <source>
        <strain evidence="1">BB02</strain>
    </source>
</reference>
<dbReference type="InterPro" id="IPR049547">
    <property type="entry name" value="WDR93_beta-prop"/>
</dbReference>
<dbReference type="KEGG" id="bgt:106059014"/>
<proteinExistence type="predicted"/>
<dbReference type="VEuPathDB" id="VectorBase:BGLB037726"/>
<organism evidence="1 2">
    <name type="scientific">Biomphalaria glabrata</name>
    <name type="common">Bloodfluke planorb</name>
    <name type="synonym">Freshwater snail</name>
    <dbReference type="NCBI Taxonomy" id="6526"/>
    <lineage>
        <taxon>Eukaryota</taxon>
        <taxon>Metazoa</taxon>
        <taxon>Spiralia</taxon>
        <taxon>Lophotrochozoa</taxon>
        <taxon>Mollusca</taxon>
        <taxon>Gastropoda</taxon>
        <taxon>Heterobranchia</taxon>
        <taxon>Euthyneura</taxon>
        <taxon>Panpulmonata</taxon>
        <taxon>Hygrophila</taxon>
        <taxon>Lymnaeoidea</taxon>
        <taxon>Planorbidae</taxon>
        <taxon>Biomphalaria</taxon>
    </lineage>
</organism>
<dbReference type="GO" id="GO:0022900">
    <property type="term" value="P:electron transport chain"/>
    <property type="evidence" value="ECO:0007669"/>
    <property type="project" value="InterPro"/>
</dbReference>
<evidence type="ECO:0008006" key="3">
    <source>
        <dbReference type="Google" id="ProtNLM"/>
    </source>
</evidence>
<dbReference type="SUPFAM" id="SSF50978">
    <property type="entry name" value="WD40 repeat-like"/>
    <property type="match status" value="1"/>
</dbReference>
<dbReference type="EnsemblMetazoa" id="BGLB037726-RA">
    <property type="protein sequence ID" value="BGLB037726-PA"/>
    <property type="gene ID" value="BGLB037726"/>
</dbReference>
<evidence type="ECO:0000313" key="2">
    <source>
        <dbReference type="Proteomes" id="UP000076420"/>
    </source>
</evidence>
<sequence length="744" mass="83429">MPIYIPKKSTFSPPSNFEIEPENDNDYLLDPDQLWDCLPQPYRMINKIINQVLDSVWEIVKQKEKDAIEAASHVPPPSFENHKIVEGFEMTTSMTFIAVEDCLLIGLPDGLSVIDAQSFETVTEWDDPHAEIVSVQSLHIGKEMHLIVTIDCLGICRLFLFALGNLFCIKAINENAPQAEVKILCQKCFLSQGGEYIGVVLENSSTHEVYVELYKSPIETWITELEGKALLIQDKETDKEAESISFDKFKSQLNILEYEESIHTPETSLPKKSIRISLDKLSSAAIIWAPPELIAKLKPPAPLNAAISSLPPVITSAKGGDSSDVLGMGHNHILNATHLSRREMMFKHRNEHLIKYLPEEKQELSSSPNIHFLPISRLLPNDLDTATSAKAPVSLALWWTGHPIVAHYSLSKTSKDLEWKPDLVWPYSSNITCSAVSGCGTHLALGLEDGSTVIWDWKLGLCKSVLKGPEKNSVKSLRFLEPSLYPIDQPKFPPYNTISATYVLAEYSKGSQLLFDTLHSSHQIPQSLATEPEDDDKLPTVIQIIPHAPQLMFLVEKGGKMFVKDITTGSLVCQIQLPSPYSLQSPWEPIYAFTDKNHSLFVKGEGLLETTEGSTERSTCLFHIQLETFPALASYFNVSSTEDVPLTVFNTLDQRIASLQFYRDQQMADRKARWATIWADLPSQLTSVQQGLVSRCNSQLMCVSLHRCCCSHHGECLHYHTTHPIHDSSHKHHTCYQTIARPVL</sequence>
<protein>
    <recommendedName>
        <fullName evidence="3">WD repeat-containing protein 93</fullName>
    </recommendedName>
</protein>
<evidence type="ECO:0000313" key="1">
    <source>
        <dbReference type="EnsemblMetazoa" id="BGLB037726-PA"/>
    </source>
</evidence>
<dbReference type="InterPro" id="IPR015943">
    <property type="entry name" value="WD40/YVTN_repeat-like_dom_sf"/>
</dbReference>
<dbReference type="VEuPathDB" id="VectorBase:BGLAX_026579"/>
<dbReference type="InterPro" id="IPR006885">
    <property type="entry name" value="NADH_UbQ_FeS_4_mit-like"/>
</dbReference>